<evidence type="ECO:0008006" key="4">
    <source>
        <dbReference type="Google" id="ProtNLM"/>
    </source>
</evidence>
<dbReference type="RefSeq" id="WP_309666628.1">
    <property type="nucleotide sequence ID" value="NZ_JAVIZA010000001.1"/>
</dbReference>
<evidence type="ECO:0000313" key="2">
    <source>
        <dbReference type="EMBL" id="MDR6167893.1"/>
    </source>
</evidence>
<proteinExistence type="predicted"/>
<evidence type="ECO:0000313" key="3">
    <source>
        <dbReference type="Proteomes" id="UP001260188"/>
    </source>
</evidence>
<feature type="transmembrane region" description="Helical" evidence="1">
    <location>
        <begin position="112"/>
        <end position="135"/>
    </location>
</feature>
<keyword evidence="1" id="KW-0812">Transmembrane</keyword>
<reference evidence="2 3" key="1">
    <citation type="submission" date="2023-08" db="EMBL/GenBank/DDBJ databases">
        <title>Functional and genomic diversity of the sorghum phyllosphere microbiome.</title>
        <authorList>
            <person name="Shade A."/>
        </authorList>
    </citation>
    <scope>NUCLEOTIDE SEQUENCE [LARGE SCALE GENOMIC DNA]</scope>
    <source>
        <strain evidence="2 3">SORGH_AS_0919</strain>
    </source>
</reference>
<feature type="transmembrane region" description="Helical" evidence="1">
    <location>
        <begin position="82"/>
        <end position="100"/>
    </location>
</feature>
<keyword evidence="1" id="KW-0472">Membrane</keyword>
<gene>
    <name evidence="2" type="ORF">QE367_002097</name>
</gene>
<protein>
    <recommendedName>
        <fullName evidence="4">DUF624 domain-containing protein</fullName>
    </recommendedName>
</protein>
<dbReference type="Proteomes" id="UP001260188">
    <property type="component" value="Unassembled WGS sequence"/>
</dbReference>
<feature type="transmembrane region" description="Helical" evidence="1">
    <location>
        <begin position="21"/>
        <end position="43"/>
    </location>
</feature>
<keyword evidence="1" id="KW-1133">Transmembrane helix</keyword>
<sequence length="207" mass="21203">MTSARKTDGSPESRAVFGGSGVAGFGEMFVVGIGVTLLSLPLVTLAPAFGAGVQHFRAHLDDEPNSIRLFALRGLQAVRSGWWFGAACAVVIALLALNAVGAAQGALPGGTVFAIISGGLAVVVAVAMLRTAALWTPGARWIDLWREGRGIVVDDPVGTSLVLVGLGVSTTVVWMLPPLIVIAPGLVVVSLVGAERRRAATSSRRAA</sequence>
<evidence type="ECO:0000256" key="1">
    <source>
        <dbReference type="SAM" id="Phobius"/>
    </source>
</evidence>
<organism evidence="2 3">
    <name type="scientific">Microbacterium paludicola</name>
    <dbReference type="NCBI Taxonomy" id="300019"/>
    <lineage>
        <taxon>Bacteria</taxon>
        <taxon>Bacillati</taxon>
        <taxon>Actinomycetota</taxon>
        <taxon>Actinomycetes</taxon>
        <taxon>Micrococcales</taxon>
        <taxon>Microbacteriaceae</taxon>
        <taxon>Microbacterium</taxon>
    </lineage>
</organism>
<dbReference type="EMBL" id="JAVIZA010000001">
    <property type="protein sequence ID" value="MDR6167893.1"/>
    <property type="molecule type" value="Genomic_DNA"/>
</dbReference>
<keyword evidence="3" id="KW-1185">Reference proteome</keyword>
<feature type="transmembrane region" description="Helical" evidence="1">
    <location>
        <begin position="172"/>
        <end position="194"/>
    </location>
</feature>
<name>A0ABU1I1Y9_9MICO</name>
<accession>A0ABU1I1Y9</accession>
<comment type="caution">
    <text evidence="2">The sequence shown here is derived from an EMBL/GenBank/DDBJ whole genome shotgun (WGS) entry which is preliminary data.</text>
</comment>